<dbReference type="KEGG" id="salg:BS332_09735"/>
<proteinExistence type="predicted"/>
<accession>A0A2T3GXT4</accession>
<accession>A0A379Z731</accession>
<name>A0A2T3GXT4_9GAMM</name>
<dbReference type="EMBL" id="UGYO01000001">
    <property type="protein sequence ID" value="SUI56529.1"/>
    <property type="molecule type" value="Genomic_DNA"/>
</dbReference>
<reference evidence="2 3" key="1">
    <citation type="submission" date="2018-06" db="EMBL/GenBank/DDBJ databases">
        <authorList>
            <consortium name="Pathogen Informatics"/>
            <person name="Doyle S."/>
        </authorList>
    </citation>
    <scope>NUCLEOTIDE SEQUENCE [LARGE SCALE GENOMIC DNA]</scope>
    <source>
        <strain evidence="2 3">NCTC10738</strain>
    </source>
</reference>
<evidence type="ECO:0000313" key="2">
    <source>
        <dbReference type="EMBL" id="SUI56529.1"/>
    </source>
</evidence>
<dbReference type="AlphaFoldDB" id="A0A2T3GXT4"/>
<evidence type="ECO:0000313" key="1">
    <source>
        <dbReference type="EMBL" id="BCV43429.1"/>
    </source>
</evidence>
<organism evidence="2 3">
    <name type="scientific">Shewanella algae</name>
    <dbReference type="NCBI Taxonomy" id="38313"/>
    <lineage>
        <taxon>Bacteria</taxon>
        <taxon>Pseudomonadati</taxon>
        <taxon>Pseudomonadota</taxon>
        <taxon>Gammaproteobacteria</taxon>
        <taxon>Alteromonadales</taxon>
        <taxon>Shewanellaceae</taxon>
        <taxon>Shewanella</taxon>
    </lineage>
</organism>
<sequence length="74" mass="8363">MGYSIKDLVYNGETHGVHNWSTLEGSQFYWHPDWLHIAEDITGHKATAHIQAKAAKASHEEAKATIVQHLNDKK</sequence>
<evidence type="ECO:0000313" key="3">
    <source>
        <dbReference type="Proteomes" id="UP000254069"/>
    </source>
</evidence>
<dbReference type="GeneID" id="93807509"/>
<gene>
    <name evidence="2" type="ORF">NCTC10738_01170</name>
    <name evidence="1" type="ORF">TUM17379_04470</name>
</gene>
<protein>
    <submittedName>
        <fullName evidence="2">Uncharacterized protein</fullName>
    </submittedName>
</protein>
<reference evidence="1" key="2">
    <citation type="submission" date="2021-05" db="EMBL/GenBank/DDBJ databases">
        <title>Molecular characterization for Shewanella algae harboring chromosomal blaOXA-55-like strains isolated from clinical and environment sample.</title>
        <authorList>
            <person name="Ohama Y."/>
            <person name="Aoki K."/>
            <person name="Harada S."/>
            <person name="Moriya K."/>
            <person name="Ishii Y."/>
            <person name="Tateda K."/>
        </authorList>
    </citation>
    <scope>NUCLEOTIDE SEQUENCE</scope>
    <source>
        <strain evidence="1">TUM17379</strain>
    </source>
</reference>
<dbReference type="RefSeq" id="WP_025009248.1">
    <property type="nucleotide sequence ID" value="NZ_AP024609.1"/>
</dbReference>
<keyword evidence="3" id="KW-1185">Reference proteome</keyword>
<dbReference type="Proteomes" id="UP000825078">
    <property type="component" value="Chromosome"/>
</dbReference>
<dbReference type="EMBL" id="AP024613">
    <property type="protein sequence ID" value="BCV43429.1"/>
    <property type="molecule type" value="Genomic_DNA"/>
</dbReference>
<dbReference type="Proteomes" id="UP000254069">
    <property type="component" value="Unassembled WGS sequence"/>
</dbReference>